<gene>
    <name evidence="1" type="ORF">OH76DRAFT_1410374</name>
</gene>
<dbReference type="AlphaFoldDB" id="A0A371CSC8"/>
<accession>A0A371CSC8</accession>
<dbReference type="EMBL" id="KZ857469">
    <property type="protein sequence ID" value="RDX43159.1"/>
    <property type="molecule type" value="Genomic_DNA"/>
</dbReference>
<name>A0A371CSC8_9APHY</name>
<keyword evidence="2" id="KW-1185">Reference proteome</keyword>
<reference evidence="1 2" key="1">
    <citation type="journal article" date="2018" name="Biotechnol. Biofuels">
        <title>Integrative visual omics of the white-rot fungus Polyporus brumalis exposes the biotechnological potential of its oxidative enzymes for delignifying raw plant biomass.</title>
        <authorList>
            <person name="Miyauchi S."/>
            <person name="Rancon A."/>
            <person name="Drula E."/>
            <person name="Hage H."/>
            <person name="Chaduli D."/>
            <person name="Favel A."/>
            <person name="Grisel S."/>
            <person name="Henrissat B."/>
            <person name="Herpoel-Gimbert I."/>
            <person name="Ruiz-Duenas F.J."/>
            <person name="Chevret D."/>
            <person name="Hainaut M."/>
            <person name="Lin J."/>
            <person name="Wang M."/>
            <person name="Pangilinan J."/>
            <person name="Lipzen A."/>
            <person name="Lesage-Meessen L."/>
            <person name="Navarro D."/>
            <person name="Riley R."/>
            <person name="Grigoriev I.V."/>
            <person name="Zhou S."/>
            <person name="Raouche S."/>
            <person name="Rosso M.N."/>
        </authorList>
    </citation>
    <scope>NUCLEOTIDE SEQUENCE [LARGE SCALE GENOMIC DNA]</scope>
    <source>
        <strain evidence="1 2">BRFM 1820</strain>
    </source>
</reference>
<evidence type="ECO:0000313" key="1">
    <source>
        <dbReference type="EMBL" id="RDX43159.1"/>
    </source>
</evidence>
<evidence type="ECO:0000313" key="2">
    <source>
        <dbReference type="Proteomes" id="UP000256964"/>
    </source>
</evidence>
<sequence length="149" mass="16878">MYCYFTNRDVSPRHRTFPVVTARTGPPSSAPRIRTFRKCGKGEGDPHQRGRAALGVYTACSLPRHRAICSLVPDTIYQPYGVCWGNFADPRVMWRWSQENAAFLELALSLPTCLRRWRAERSLSVLSAEVSTVARPPRQLTACSRQHSE</sequence>
<protein>
    <submittedName>
        <fullName evidence="1">Uncharacterized protein</fullName>
    </submittedName>
</protein>
<dbReference type="Proteomes" id="UP000256964">
    <property type="component" value="Unassembled WGS sequence"/>
</dbReference>
<organism evidence="1 2">
    <name type="scientific">Lentinus brumalis</name>
    <dbReference type="NCBI Taxonomy" id="2498619"/>
    <lineage>
        <taxon>Eukaryota</taxon>
        <taxon>Fungi</taxon>
        <taxon>Dikarya</taxon>
        <taxon>Basidiomycota</taxon>
        <taxon>Agaricomycotina</taxon>
        <taxon>Agaricomycetes</taxon>
        <taxon>Polyporales</taxon>
        <taxon>Polyporaceae</taxon>
        <taxon>Lentinus</taxon>
    </lineage>
</organism>
<proteinExistence type="predicted"/>